<sequence length="47" mass="5041">MAAPLAQRTQTPEPPDGVPEKVGTVIGNLVFAASLALVLWPIVRRFL</sequence>
<keyword evidence="1" id="KW-0472">Membrane</keyword>
<keyword evidence="1" id="KW-0812">Transmembrane</keyword>
<feature type="transmembrane region" description="Helical" evidence="1">
    <location>
        <begin position="22"/>
        <end position="43"/>
    </location>
</feature>
<proteinExistence type="predicted"/>
<organism evidence="2 3">
    <name type="scientific">Pseudaminobacter salicylatoxidans</name>
    <dbReference type="NCBI Taxonomy" id="93369"/>
    <lineage>
        <taxon>Bacteria</taxon>
        <taxon>Pseudomonadati</taxon>
        <taxon>Pseudomonadota</taxon>
        <taxon>Alphaproteobacteria</taxon>
        <taxon>Hyphomicrobiales</taxon>
        <taxon>Phyllobacteriaceae</taxon>
        <taxon>Pseudaminobacter</taxon>
    </lineage>
</organism>
<gene>
    <name evidence="2" type="ORF">C7441_10443</name>
</gene>
<dbReference type="RefSeq" id="WP_157173767.1">
    <property type="nucleotide sequence ID" value="NZ_QGGG01000004.1"/>
</dbReference>
<keyword evidence="3" id="KW-1185">Reference proteome</keyword>
<evidence type="ECO:0000256" key="1">
    <source>
        <dbReference type="SAM" id="Phobius"/>
    </source>
</evidence>
<keyword evidence="1" id="KW-1133">Transmembrane helix</keyword>
<dbReference type="AlphaFoldDB" id="A0A316C5G3"/>
<protein>
    <submittedName>
        <fullName evidence="2">Uncharacterized protein</fullName>
    </submittedName>
</protein>
<dbReference type="Proteomes" id="UP000245396">
    <property type="component" value="Unassembled WGS sequence"/>
</dbReference>
<reference evidence="2 3" key="1">
    <citation type="submission" date="2018-05" db="EMBL/GenBank/DDBJ databases">
        <title>Genomic Encyclopedia of Type Strains, Phase IV (KMG-IV): sequencing the most valuable type-strain genomes for metagenomic binning, comparative biology and taxonomic classification.</title>
        <authorList>
            <person name="Goeker M."/>
        </authorList>
    </citation>
    <scope>NUCLEOTIDE SEQUENCE [LARGE SCALE GENOMIC DNA]</scope>
    <source>
        <strain evidence="2 3">DSM 6986</strain>
    </source>
</reference>
<evidence type="ECO:0000313" key="2">
    <source>
        <dbReference type="EMBL" id="PWJ84778.1"/>
    </source>
</evidence>
<dbReference type="EMBL" id="QGGG01000004">
    <property type="protein sequence ID" value="PWJ84778.1"/>
    <property type="molecule type" value="Genomic_DNA"/>
</dbReference>
<name>A0A316C5G3_PSESE</name>
<comment type="caution">
    <text evidence="2">The sequence shown here is derived from an EMBL/GenBank/DDBJ whole genome shotgun (WGS) entry which is preliminary data.</text>
</comment>
<accession>A0A316C5G3</accession>
<evidence type="ECO:0000313" key="3">
    <source>
        <dbReference type="Proteomes" id="UP000245396"/>
    </source>
</evidence>
<dbReference type="STRING" id="1192868.GCA_000304395_04545"/>